<reference evidence="2" key="1">
    <citation type="submission" date="2005-10" db="EMBL/GenBank/DDBJ databases">
        <authorList>
            <person name="Loftus B.J."/>
            <person name="Nene V.M."/>
            <person name="Hannick L.I."/>
            <person name="Bidwell S."/>
            <person name="Haas B."/>
            <person name="Amedeo P."/>
            <person name="Orvis J."/>
            <person name="Wortman J.R."/>
            <person name="White O.R."/>
            <person name="Salzberg S."/>
            <person name="Shumway M."/>
            <person name="Koo H."/>
            <person name="Zhao Y."/>
            <person name="Holmes M."/>
            <person name="Miller J."/>
            <person name="Schatz M."/>
            <person name="Pop M."/>
            <person name="Pai G."/>
            <person name="Utterback T."/>
            <person name="Rogers Y.-H."/>
            <person name="Kravitz S."/>
            <person name="Fraser C.M."/>
        </authorList>
    </citation>
    <scope>NUCLEOTIDE SEQUENCE</scope>
    <source>
        <strain evidence="2">Liverpool</strain>
    </source>
</reference>
<gene>
    <name evidence="2" type="ORF">AaeL_AAEL010325</name>
</gene>
<keyword evidence="1" id="KW-0472">Membrane</keyword>
<evidence type="ECO:0000313" key="3">
    <source>
        <dbReference type="Proteomes" id="UP000682892"/>
    </source>
</evidence>
<keyword evidence="1" id="KW-1133">Transmembrane helix</keyword>
<sequence>MVKLSILPFFAHIWRARRLPYWRMRCSFNLQILHIQCCRFAYEAQSLHTPTLLLNVVLVLVRILSAFLAGLISSCFKQRNQPTGWIVLHDYSSWIAELPSSYQHPNLGLHFGTPQLATAPLPRLKCPHRSILLLHVLRLYSASSPNTSSPH</sequence>
<dbReference type="AlphaFoldDB" id="Q0IEJ9"/>
<organism evidence="2 3">
    <name type="scientific">Aedes aegypti</name>
    <name type="common">Yellowfever mosquito</name>
    <name type="synonym">Culex aegypti</name>
    <dbReference type="NCBI Taxonomy" id="7159"/>
    <lineage>
        <taxon>Eukaryota</taxon>
        <taxon>Metazoa</taxon>
        <taxon>Ecdysozoa</taxon>
        <taxon>Arthropoda</taxon>
        <taxon>Hexapoda</taxon>
        <taxon>Insecta</taxon>
        <taxon>Pterygota</taxon>
        <taxon>Neoptera</taxon>
        <taxon>Endopterygota</taxon>
        <taxon>Diptera</taxon>
        <taxon>Nematocera</taxon>
        <taxon>Culicoidea</taxon>
        <taxon>Culicidae</taxon>
        <taxon>Culicinae</taxon>
        <taxon>Aedini</taxon>
        <taxon>Aedes</taxon>
        <taxon>Stegomyia</taxon>
    </lineage>
</organism>
<proteinExistence type="predicted"/>
<keyword evidence="1" id="KW-0812">Transmembrane</keyword>
<accession>Q0IEJ9</accession>
<dbReference type="PaxDb" id="7159-AAEL010325-PA"/>
<name>Q0IEJ9_AEDAE</name>
<dbReference type="EMBL" id="CH477655">
    <property type="protein sequence ID" value="EAT37711.1"/>
    <property type="molecule type" value="Genomic_DNA"/>
</dbReference>
<evidence type="ECO:0000313" key="2">
    <source>
        <dbReference type="EMBL" id="EAT37711.1"/>
    </source>
</evidence>
<protein>
    <submittedName>
        <fullName evidence="2">AAEL010325-PA</fullName>
    </submittedName>
</protein>
<evidence type="ECO:0000256" key="1">
    <source>
        <dbReference type="SAM" id="Phobius"/>
    </source>
</evidence>
<feature type="transmembrane region" description="Helical" evidence="1">
    <location>
        <begin position="52"/>
        <end position="72"/>
    </location>
</feature>
<dbReference type="Proteomes" id="UP000682892">
    <property type="component" value="Unassembled WGS sequence"/>
</dbReference>
<reference evidence="2" key="3">
    <citation type="submission" date="2012-09" db="EMBL/GenBank/DDBJ databases">
        <authorList>
            <consortium name="VectorBase"/>
        </authorList>
    </citation>
    <scope>NUCLEOTIDE SEQUENCE</scope>
    <source>
        <strain evidence="2">Liverpool</strain>
    </source>
</reference>
<reference evidence="2" key="2">
    <citation type="journal article" date="2007" name="Science">
        <title>Genome sequence of Aedes aegypti, a major arbovirus vector.</title>
        <authorList>
            <person name="Nene V."/>
            <person name="Wortman J.R."/>
            <person name="Lawson D."/>
            <person name="Haas B."/>
            <person name="Kodira C."/>
            <person name="Tu Z.J."/>
            <person name="Loftus B."/>
            <person name="Xi Z."/>
            <person name="Megy K."/>
            <person name="Grabherr M."/>
            <person name="Ren Q."/>
            <person name="Zdobnov E.M."/>
            <person name="Lobo N.F."/>
            <person name="Campbell K.S."/>
            <person name="Brown S.E."/>
            <person name="Bonaldo M.F."/>
            <person name="Zhu J."/>
            <person name="Sinkins S.P."/>
            <person name="Hogenkamp D.G."/>
            <person name="Amedeo P."/>
            <person name="Arensburger P."/>
            <person name="Atkinson P.W."/>
            <person name="Bidwell S."/>
            <person name="Biedler J."/>
            <person name="Birney E."/>
            <person name="Bruggner R.V."/>
            <person name="Costas J."/>
            <person name="Coy M.R."/>
            <person name="Crabtree J."/>
            <person name="Crawford M."/>
            <person name="Debruyn B."/>
            <person name="Decaprio D."/>
            <person name="Eiglmeier K."/>
            <person name="Eisenstadt E."/>
            <person name="El-Dorry H."/>
            <person name="Gelbart W.M."/>
            <person name="Gomes S.L."/>
            <person name="Hammond M."/>
            <person name="Hannick L.I."/>
            <person name="Hogan J.R."/>
            <person name="Holmes M.H."/>
            <person name="Jaffe D."/>
            <person name="Johnston J.S."/>
            <person name="Kennedy R.C."/>
            <person name="Koo H."/>
            <person name="Kravitz S."/>
            <person name="Kriventseva E.V."/>
            <person name="Kulp D."/>
            <person name="Labutti K."/>
            <person name="Lee E."/>
            <person name="Li S."/>
            <person name="Lovin D.D."/>
            <person name="Mao C."/>
            <person name="Mauceli E."/>
            <person name="Menck C.F."/>
            <person name="Miller J.R."/>
            <person name="Montgomery P."/>
            <person name="Mori A."/>
            <person name="Nascimento A.L."/>
            <person name="Naveira H.F."/>
            <person name="Nusbaum C."/>
            <person name="O'leary S."/>
            <person name="Orvis J."/>
            <person name="Pertea M."/>
            <person name="Quesneville H."/>
            <person name="Reidenbach K.R."/>
            <person name="Rogers Y.H."/>
            <person name="Roth C.W."/>
            <person name="Schneider J.R."/>
            <person name="Schatz M."/>
            <person name="Shumway M."/>
            <person name="Stanke M."/>
            <person name="Stinson E.O."/>
            <person name="Tubio J.M."/>
            <person name="Vanzee J.P."/>
            <person name="Verjovski-Almeida S."/>
            <person name="Werner D."/>
            <person name="White O."/>
            <person name="Wyder S."/>
            <person name="Zeng Q."/>
            <person name="Zhao Q."/>
            <person name="Zhao Y."/>
            <person name="Hill C.A."/>
            <person name="Raikhel A.S."/>
            <person name="Soares M.B."/>
            <person name="Knudson D.L."/>
            <person name="Lee N.H."/>
            <person name="Galagan J."/>
            <person name="Salzberg S.L."/>
            <person name="Paulsen I.T."/>
            <person name="Dimopoulos G."/>
            <person name="Collins F.H."/>
            <person name="Birren B."/>
            <person name="Fraser-Liggett C.M."/>
            <person name="Severson D.W."/>
        </authorList>
    </citation>
    <scope>NUCLEOTIDE SEQUENCE [LARGE SCALE GENOMIC DNA]</scope>
    <source>
        <strain evidence="2">Liverpool</strain>
    </source>
</reference>